<keyword evidence="10" id="KW-0998">Cell outer membrane</keyword>
<reference evidence="13 14" key="1">
    <citation type="submission" date="2020-11" db="EMBL/GenBank/DDBJ databases">
        <title>Algicoccus daihaiensis sp.nov., isolated from Daihai Lake in Inner Mongolia.</title>
        <authorList>
            <person name="Kai J."/>
        </authorList>
    </citation>
    <scope>NUCLEOTIDE SEQUENCE [LARGE SCALE GENOMIC DNA]</scope>
    <source>
        <strain evidence="14">f23</strain>
    </source>
</reference>
<keyword evidence="5" id="KW-0812">Transmembrane</keyword>
<dbReference type="PANTHER" id="PTHR34501:SF9">
    <property type="entry name" value="MAJOR OUTER MEMBRANE PROTEIN P.IA"/>
    <property type="match status" value="1"/>
</dbReference>
<comment type="subunit">
    <text evidence="2">Homotrimer.</text>
</comment>
<evidence type="ECO:0000256" key="6">
    <source>
        <dbReference type="ARBA" id="ARBA00022729"/>
    </source>
</evidence>
<dbReference type="InterPro" id="IPR033900">
    <property type="entry name" value="Gram_neg_porin_domain"/>
</dbReference>
<keyword evidence="14" id="KW-1185">Reference proteome</keyword>
<dbReference type="SUPFAM" id="SSF56935">
    <property type="entry name" value="Porins"/>
    <property type="match status" value="1"/>
</dbReference>
<dbReference type="InterPro" id="IPR023614">
    <property type="entry name" value="Porin_dom_sf"/>
</dbReference>
<keyword evidence="9" id="KW-0472">Membrane</keyword>
<feature type="domain" description="Porin" evidence="12">
    <location>
        <begin position="23"/>
        <end position="392"/>
    </location>
</feature>
<keyword evidence="7" id="KW-0406">Ion transport</keyword>
<dbReference type="Gene3D" id="2.40.160.10">
    <property type="entry name" value="Porin"/>
    <property type="match status" value="1"/>
</dbReference>
<keyword evidence="4" id="KW-1134">Transmembrane beta strand</keyword>
<gene>
    <name evidence="13" type="ORF">DHf2319_05190</name>
</gene>
<keyword evidence="6 11" id="KW-0732">Signal</keyword>
<protein>
    <submittedName>
        <fullName evidence="13">Porin</fullName>
    </submittedName>
</protein>
<evidence type="ECO:0000313" key="14">
    <source>
        <dbReference type="Proteomes" id="UP000831607"/>
    </source>
</evidence>
<evidence type="ECO:0000313" key="13">
    <source>
        <dbReference type="EMBL" id="UOD51284.1"/>
    </source>
</evidence>
<keyword evidence="8" id="KW-0626">Porin</keyword>
<proteinExistence type="predicted"/>
<dbReference type="InterPro" id="IPR050298">
    <property type="entry name" value="Gram-neg_bact_OMP"/>
</dbReference>
<evidence type="ECO:0000256" key="4">
    <source>
        <dbReference type="ARBA" id="ARBA00022452"/>
    </source>
</evidence>
<organism evidence="13 14">
    <name type="scientific">Orrella daihaiensis</name>
    <dbReference type="NCBI Taxonomy" id="2782176"/>
    <lineage>
        <taxon>Bacteria</taxon>
        <taxon>Pseudomonadati</taxon>
        <taxon>Pseudomonadota</taxon>
        <taxon>Betaproteobacteria</taxon>
        <taxon>Burkholderiales</taxon>
        <taxon>Alcaligenaceae</taxon>
        <taxon>Orrella</taxon>
    </lineage>
</organism>
<dbReference type="RefSeq" id="WP_243479751.1">
    <property type="nucleotide sequence ID" value="NZ_CP063982.1"/>
</dbReference>
<accession>A0ABY4ALU3</accession>
<evidence type="ECO:0000256" key="5">
    <source>
        <dbReference type="ARBA" id="ARBA00022692"/>
    </source>
</evidence>
<dbReference type="Proteomes" id="UP000831607">
    <property type="component" value="Chromosome"/>
</dbReference>
<keyword evidence="3" id="KW-0813">Transport</keyword>
<feature type="signal peptide" evidence="11">
    <location>
        <begin position="1"/>
        <end position="33"/>
    </location>
</feature>
<dbReference type="Pfam" id="PF13609">
    <property type="entry name" value="Porin_4"/>
    <property type="match status" value="1"/>
</dbReference>
<evidence type="ECO:0000256" key="7">
    <source>
        <dbReference type="ARBA" id="ARBA00023065"/>
    </source>
</evidence>
<feature type="chain" id="PRO_5046132196" evidence="11">
    <location>
        <begin position="34"/>
        <end position="412"/>
    </location>
</feature>
<evidence type="ECO:0000256" key="10">
    <source>
        <dbReference type="ARBA" id="ARBA00023237"/>
    </source>
</evidence>
<evidence type="ECO:0000256" key="2">
    <source>
        <dbReference type="ARBA" id="ARBA00011233"/>
    </source>
</evidence>
<dbReference type="CDD" id="cd00342">
    <property type="entry name" value="gram_neg_porins"/>
    <property type="match status" value="1"/>
</dbReference>
<evidence type="ECO:0000256" key="11">
    <source>
        <dbReference type="SAM" id="SignalP"/>
    </source>
</evidence>
<evidence type="ECO:0000256" key="8">
    <source>
        <dbReference type="ARBA" id="ARBA00023114"/>
    </source>
</evidence>
<sequence length="412" mass="43275">MNTTKYIKFVVPHCILVATLGLAATLATSVSMAASNLTMYGIIDLSLYYNHVSRDAGSWGPAISGSQAGMTSGVLSGSRWGIKGSEPLSDQWSVQFVLEEGVNAQNGSLGQGGLGFGRQSTLAIANNRWGSVQFGRAANLAYSYLVPFDPFSISGSQAGWGASFGSANGVRPNNLLLYQSGNMYGWQASVGYSFNTGFSAIYANGPSNTLQPGTQFFGTSANMRMLTAALRYSRGGLALLATYDAVYGASQFATGTGQTVANTNQATPKAWLAAASYDFKVVKVSAVIGQTFDGAFFGQGAGAGGYSTPLTTFSEGSNVLFAQGAKSSQYALGATIPVGPQGRVLLSWQMLQPTGALKANTELATQNIFSAGYVYNLSKRTDVYVWGSYGNNYQTFSTARSSVVGTGVRHFF</sequence>
<evidence type="ECO:0000256" key="3">
    <source>
        <dbReference type="ARBA" id="ARBA00022448"/>
    </source>
</evidence>
<dbReference type="PANTHER" id="PTHR34501">
    <property type="entry name" value="PROTEIN YDDL-RELATED"/>
    <property type="match status" value="1"/>
</dbReference>
<comment type="subcellular location">
    <subcellularLocation>
        <location evidence="1">Cell outer membrane</location>
        <topology evidence="1">Multi-pass membrane protein</topology>
    </subcellularLocation>
</comment>
<dbReference type="EMBL" id="CP063982">
    <property type="protein sequence ID" value="UOD51284.1"/>
    <property type="molecule type" value="Genomic_DNA"/>
</dbReference>
<evidence type="ECO:0000256" key="9">
    <source>
        <dbReference type="ARBA" id="ARBA00023136"/>
    </source>
</evidence>
<name>A0ABY4ALU3_9BURK</name>
<evidence type="ECO:0000259" key="12">
    <source>
        <dbReference type="Pfam" id="PF13609"/>
    </source>
</evidence>
<evidence type="ECO:0000256" key="1">
    <source>
        <dbReference type="ARBA" id="ARBA00004571"/>
    </source>
</evidence>